<dbReference type="AlphaFoldDB" id="A0A1V9YTJ5"/>
<accession>A0A1V9YTJ5</accession>
<dbReference type="Proteomes" id="UP000243579">
    <property type="component" value="Unassembled WGS sequence"/>
</dbReference>
<gene>
    <name evidence="2" type="ORF">ACHHYP_06489</name>
</gene>
<protein>
    <recommendedName>
        <fullName evidence="1">Reverse transcriptase domain-containing protein</fullName>
    </recommendedName>
</protein>
<comment type="caution">
    <text evidence="2">The sequence shown here is derived from an EMBL/GenBank/DDBJ whole genome shotgun (WGS) entry which is preliminary data.</text>
</comment>
<organism evidence="2 3">
    <name type="scientific">Achlya hypogyna</name>
    <name type="common">Oomycete</name>
    <name type="synonym">Protoachlya hypogyna</name>
    <dbReference type="NCBI Taxonomy" id="1202772"/>
    <lineage>
        <taxon>Eukaryota</taxon>
        <taxon>Sar</taxon>
        <taxon>Stramenopiles</taxon>
        <taxon>Oomycota</taxon>
        <taxon>Saprolegniomycetes</taxon>
        <taxon>Saprolegniales</taxon>
        <taxon>Achlyaceae</taxon>
        <taxon>Achlya</taxon>
    </lineage>
</organism>
<evidence type="ECO:0000313" key="2">
    <source>
        <dbReference type="EMBL" id="OQR89066.1"/>
    </source>
</evidence>
<dbReference type="Gene3D" id="3.60.10.10">
    <property type="entry name" value="Endonuclease/exonuclease/phosphatase"/>
    <property type="match status" value="1"/>
</dbReference>
<feature type="domain" description="Reverse transcriptase" evidence="1">
    <location>
        <begin position="146"/>
        <end position="252"/>
    </location>
</feature>
<keyword evidence="3" id="KW-1185">Reference proteome</keyword>
<dbReference type="OrthoDB" id="407949at2759"/>
<evidence type="ECO:0000259" key="1">
    <source>
        <dbReference type="Pfam" id="PF00078"/>
    </source>
</evidence>
<sequence>MGRPRAEGDRFYDDLDRVLKKLPSRDITVVAGDFNAKLGQREADEGFMGRFCRGYRNANGEALAAFCASHDLKAPLTTPITPEELYSAIKKLRNNRACGPDGMPAEVLKAVADLAAPLAQLLNDGFALGQPIQLGEGTLICLQKPNKPQGVCSSLRPIVLLNCIRKAVSLVVLARIQEKLDRQIGAYQSGFRPARSTADAVWTHKWLVARIRQYQEQFFILGIDFSRAFDTIDRAKLLTVLQGFLNDDEVRLVRMLLTSTTLRLRIGGASHSPFETKA</sequence>
<dbReference type="Pfam" id="PF00078">
    <property type="entry name" value="RVT_1"/>
    <property type="match status" value="1"/>
</dbReference>
<dbReference type="InterPro" id="IPR000477">
    <property type="entry name" value="RT_dom"/>
</dbReference>
<dbReference type="EMBL" id="JNBR01000953">
    <property type="protein sequence ID" value="OQR89066.1"/>
    <property type="molecule type" value="Genomic_DNA"/>
</dbReference>
<proteinExistence type="predicted"/>
<name>A0A1V9YTJ5_ACHHY</name>
<dbReference type="InterPro" id="IPR036691">
    <property type="entry name" value="Endo/exonu/phosph_ase_sf"/>
</dbReference>
<dbReference type="PANTHER" id="PTHR19446">
    <property type="entry name" value="REVERSE TRANSCRIPTASES"/>
    <property type="match status" value="1"/>
</dbReference>
<feature type="non-terminal residue" evidence="2">
    <location>
        <position position="278"/>
    </location>
</feature>
<reference evidence="2 3" key="1">
    <citation type="journal article" date="2014" name="Genome Biol. Evol.">
        <title>The secreted proteins of Achlya hypogyna and Thraustotheca clavata identify the ancestral oomycete secretome and reveal gene acquisitions by horizontal gene transfer.</title>
        <authorList>
            <person name="Misner I."/>
            <person name="Blouin N."/>
            <person name="Leonard G."/>
            <person name="Richards T.A."/>
            <person name="Lane C.E."/>
        </authorList>
    </citation>
    <scope>NUCLEOTIDE SEQUENCE [LARGE SCALE GENOMIC DNA]</scope>
    <source>
        <strain evidence="2 3">ATCC 48635</strain>
    </source>
</reference>
<evidence type="ECO:0000313" key="3">
    <source>
        <dbReference type="Proteomes" id="UP000243579"/>
    </source>
</evidence>
<dbReference type="STRING" id="1202772.A0A1V9YTJ5"/>